<reference evidence="3" key="1">
    <citation type="journal article" date="2019" name="Int. J. Syst. Evol. Microbiol.">
        <title>The Global Catalogue of Microorganisms (GCM) 10K type strain sequencing project: providing services to taxonomists for standard genome sequencing and annotation.</title>
        <authorList>
            <consortium name="The Broad Institute Genomics Platform"/>
            <consortium name="The Broad Institute Genome Sequencing Center for Infectious Disease"/>
            <person name="Wu L."/>
            <person name="Ma J."/>
        </authorList>
    </citation>
    <scope>NUCLEOTIDE SEQUENCE [LARGE SCALE GENOMIC DNA]</scope>
    <source>
        <strain evidence="3">KCTC 42911</strain>
    </source>
</reference>
<keyword evidence="3" id="KW-1185">Reference proteome</keyword>
<keyword evidence="1" id="KW-0472">Membrane</keyword>
<feature type="transmembrane region" description="Helical" evidence="1">
    <location>
        <begin position="401"/>
        <end position="418"/>
    </location>
</feature>
<keyword evidence="1" id="KW-1133">Transmembrane helix</keyword>
<protein>
    <submittedName>
        <fullName evidence="2">DUF3422 family protein</fullName>
    </submittedName>
</protein>
<dbReference type="Pfam" id="PF11902">
    <property type="entry name" value="DUF3422"/>
    <property type="match status" value="1"/>
</dbReference>
<gene>
    <name evidence="2" type="ORF">ACFORG_17625</name>
</gene>
<keyword evidence="1" id="KW-0812">Transmembrane</keyword>
<proteinExistence type="predicted"/>
<sequence>MPAIQDHPLRYQLANELHARPFPVTDAPCTVVFLAVMHPEDGADRDRGADRDHLLNLLDRHGVPHPSPEATHYSGQVGRHLLKWESHTEFVTYTAFSRGVSGRPFDPADFAVFPEDWLANMPGQRVTSAMVRVVPRPDTAEIKATIEDWFVPESLAIAHVLDDAIIAAGDFRIDPAGHMRFAMFVTPGTGRRRIGRVIQRLCEIETYKAMSMLGFAQVRALGPAISRLDTRLTGVMSQMVADDSQAEELLPDLLATSTELETISARNSFRFGATGAYEAIVNQRIEALREERFEGRQSFADFMMRRYEPAMRTVKATERRLQALSDRAIRAGELLRTRVDVERSAQNQELLESMDRRADLALRLQHTVEGLSVVAISYYAVSLAAYLLFPVSALAGVSKGMLTAMVTLPVVLGVWWAVRSVRRRIEGPHR</sequence>
<evidence type="ECO:0000313" key="2">
    <source>
        <dbReference type="EMBL" id="MFC3615580.1"/>
    </source>
</evidence>
<name>A0ABV7TP07_9RHOB</name>
<dbReference type="EMBL" id="JBHRXI010000017">
    <property type="protein sequence ID" value="MFC3615580.1"/>
    <property type="molecule type" value="Genomic_DNA"/>
</dbReference>
<dbReference type="Proteomes" id="UP001595629">
    <property type="component" value="Unassembled WGS sequence"/>
</dbReference>
<evidence type="ECO:0000256" key="1">
    <source>
        <dbReference type="SAM" id="Phobius"/>
    </source>
</evidence>
<feature type="transmembrane region" description="Helical" evidence="1">
    <location>
        <begin position="370"/>
        <end position="389"/>
    </location>
</feature>
<comment type="caution">
    <text evidence="2">The sequence shown here is derived from an EMBL/GenBank/DDBJ whole genome shotgun (WGS) entry which is preliminary data.</text>
</comment>
<organism evidence="2 3">
    <name type="scientific">Lutimaribacter marinistellae</name>
    <dbReference type="NCBI Taxonomy" id="1820329"/>
    <lineage>
        <taxon>Bacteria</taxon>
        <taxon>Pseudomonadati</taxon>
        <taxon>Pseudomonadota</taxon>
        <taxon>Alphaproteobacteria</taxon>
        <taxon>Rhodobacterales</taxon>
        <taxon>Roseobacteraceae</taxon>
        <taxon>Lutimaribacter</taxon>
    </lineage>
</organism>
<accession>A0ABV7TP07</accession>
<dbReference type="InterPro" id="IPR021830">
    <property type="entry name" value="DUF3422"/>
</dbReference>
<dbReference type="RefSeq" id="WP_386736847.1">
    <property type="nucleotide sequence ID" value="NZ_JBHRXI010000017.1"/>
</dbReference>
<evidence type="ECO:0000313" key="3">
    <source>
        <dbReference type="Proteomes" id="UP001595629"/>
    </source>
</evidence>